<sequence>MLAVDGGYTYLGAVLAALPAALVFRRMNHLPWRSFDGAFCIGLGYAVGRIGCFLAGDGDYGAPTSLPWGMSFPHGTVPTSLRVHPTMLYSSAWEFLLFFLLWRLSNPERRPPLRAGTIFCIYILSSSAGRFLVEFLSRNPVLALGLKEAQWVSLALIVFATVLLIAIHFKPGPEPG</sequence>
<accession>A0A239EDC8</accession>
<evidence type="ECO:0000256" key="2">
    <source>
        <dbReference type="ARBA" id="ARBA00022475"/>
    </source>
</evidence>
<evidence type="ECO:0000256" key="3">
    <source>
        <dbReference type="ARBA" id="ARBA00022679"/>
    </source>
</evidence>
<feature type="transmembrane region" description="Helical" evidence="7">
    <location>
        <begin position="149"/>
        <end position="169"/>
    </location>
</feature>
<name>A0A239EDC8_9BACT</name>
<comment type="similarity">
    <text evidence="1">Belongs to the Lgt family.</text>
</comment>
<feature type="transmembrane region" description="Helical" evidence="7">
    <location>
        <begin position="87"/>
        <end position="104"/>
    </location>
</feature>
<dbReference type="GO" id="GO:0008961">
    <property type="term" value="F:phosphatidylglycerol-prolipoprotein diacylglyceryl transferase activity"/>
    <property type="evidence" value="ECO:0007669"/>
    <property type="project" value="InterPro"/>
</dbReference>
<keyword evidence="2" id="KW-1003">Cell membrane</keyword>
<dbReference type="PANTHER" id="PTHR30589">
    <property type="entry name" value="PROLIPOPROTEIN DIACYLGLYCERYL TRANSFERASE"/>
    <property type="match status" value="1"/>
</dbReference>
<reference evidence="8 9" key="1">
    <citation type="submission" date="2017-06" db="EMBL/GenBank/DDBJ databases">
        <authorList>
            <person name="Kim H.J."/>
            <person name="Triplett B.A."/>
        </authorList>
    </citation>
    <scope>NUCLEOTIDE SEQUENCE [LARGE SCALE GENOMIC DNA]</scope>
    <source>
        <strain evidence="8 9">DSM 18704</strain>
    </source>
</reference>
<keyword evidence="4 7" id="KW-0812">Transmembrane</keyword>
<evidence type="ECO:0000256" key="4">
    <source>
        <dbReference type="ARBA" id="ARBA00022692"/>
    </source>
</evidence>
<proteinExistence type="inferred from homology"/>
<dbReference type="PANTHER" id="PTHR30589:SF0">
    <property type="entry name" value="PHOSPHATIDYLGLYCEROL--PROLIPOPROTEIN DIACYLGLYCERYL TRANSFERASE"/>
    <property type="match status" value="1"/>
</dbReference>
<dbReference type="Pfam" id="PF01790">
    <property type="entry name" value="LGT"/>
    <property type="match status" value="1"/>
</dbReference>
<evidence type="ECO:0000256" key="6">
    <source>
        <dbReference type="ARBA" id="ARBA00023136"/>
    </source>
</evidence>
<dbReference type="GO" id="GO:0042158">
    <property type="term" value="P:lipoprotein biosynthetic process"/>
    <property type="evidence" value="ECO:0007669"/>
    <property type="project" value="InterPro"/>
</dbReference>
<dbReference type="InterPro" id="IPR001640">
    <property type="entry name" value="Lgt"/>
</dbReference>
<protein>
    <submittedName>
        <fullName evidence="8">Phosphatidylglycerol:prolipoprotein diacylglycerol transferase</fullName>
    </submittedName>
</protein>
<dbReference type="AlphaFoldDB" id="A0A239EDC8"/>
<keyword evidence="6 7" id="KW-0472">Membrane</keyword>
<evidence type="ECO:0000256" key="7">
    <source>
        <dbReference type="SAM" id="Phobius"/>
    </source>
</evidence>
<feature type="transmembrane region" description="Helical" evidence="7">
    <location>
        <begin position="116"/>
        <end position="137"/>
    </location>
</feature>
<evidence type="ECO:0000256" key="5">
    <source>
        <dbReference type="ARBA" id="ARBA00022989"/>
    </source>
</evidence>
<feature type="transmembrane region" description="Helical" evidence="7">
    <location>
        <begin position="6"/>
        <end position="24"/>
    </location>
</feature>
<dbReference type="EMBL" id="FZOU01000001">
    <property type="protein sequence ID" value="SNS42607.1"/>
    <property type="molecule type" value="Genomic_DNA"/>
</dbReference>
<evidence type="ECO:0000313" key="9">
    <source>
        <dbReference type="Proteomes" id="UP000198356"/>
    </source>
</evidence>
<gene>
    <name evidence="8" type="ORF">SAMN05421770_101917</name>
</gene>
<dbReference type="GO" id="GO:0005886">
    <property type="term" value="C:plasma membrane"/>
    <property type="evidence" value="ECO:0007669"/>
    <property type="project" value="InterPro"/>
</dbReference>
<organism evidence="8 9">
    <name type="scientific">Granulicella rosea</name>
    <dbReference type="NCBI Taxonomy" id="474952"/>
    <lineage>
        <taxon>Bacteria</taxon>
        <taxon>Pseudomonadati</taxon>
        <taxon>Acidobacteriota</taxon>
        <taxon>Terriglobia</taxon>
        <taxon>Terriglobales</taxon>
        <taxon>Acidobacteriaceae</taxon>
        <taxon>Granulicella</taxon>
    </lineage>
</organism>
<keyword evidence="8" id="KW-0449">Lipoprotein</keyword>
<keyword evidence="5 7" id="KW-1133">Transmembrane helix</keyword>
<keyword evidence="9" id="KW-1185">Reference proteome</keyword>
<keyword evidence="3 8" id="KW-0808">Transferase</keyword>
<dbReference type="Proteomes" id="UP000198356">
    <property type="component" value="Unassembled WGS sequence"/>
</dbReference>
<evidence type="ECO:0000256" key="1">
    <source>
        <dbReference type="ARBA" id="ARBA00007150"/>
    </source>
</evidence>
<evidence type="ECO:0000313" key="8">
    <source>
        <dbReference type="EMBL" id="SNS42607.1"/>
    </source>
</evidence>